<accession>A0AB40B7H2</accession>
<gene>
    <name evidence="2" type="primary">LOC120259584</name>
</gene>
<dbReference type="PANTHER" id="PTHR31509">
    <property type="entry name" value="BPS1-LIKE PROTEIN"/>
    <property type="match status" value="1"/>
</dbReference>
<organism evidence="1 2">
    <name type="scientific">Dioscorea cayennensis subsp. rotundata</name>
    <name type="common">White Guinea yam</name>
    <name type="synonym">Dioscorea rotundata</name>
    <dbReference type="NCBI Taxonomy" id="55577"/>
    <lineage>
        <taxon>Eukaryota</taxon>
        <taxon>Viridiplantae</taxon>
        <taxon>Streptophyta</taxon>
        <taxon>Embryophyta</taxon>
        <taxon>Tracheophyta</taxon>
        <taxon>Spermatophyta</taxon>
        <taxon>Magnoliopsida</taxon>
        <taxon>Liliopsida</taxon>
        <taxon>Dioscoreales</taxon>
        <taxon>Dioscoreaceae</taxon>
        <taxon>Dioscorea</taxon>
    </lineage>
</organism>
<sequence length="315" mass="34018">MSLTEKSSSPLSLFPFYHSKKKPLKPSSKPFDETLIRRLESLLPIPTSPAPAPTSAIPLSWLSRSADLLALTLNDACAIISDPSLSGSDLNALSSHLDSSVALLDACNAATAEIDRILRSRLHLRLALHHLASVPPRLRRARELISEWDRSPRGGFKASVHLSEAPRGKISVVRRAIYAVEAVSSLVVGSIAAVIGGGETKDLDRIYVSEDSYPWAPAFNKVLEAVKERAKSGVAGEVAAMAVAVRRLTTVIDGEEEEGLVERVAEAVKETEKAMEKMVEGMDRLTAAINGVFTATMSTRNAALRSYRIGPQKCK</sequence>
<dbReference type="GeneID" id="120259584"/>
<dbReference type="Proteomes" id="UP001515500">
    <property type="component" value="Chromosome 1"/>
</dbReference>
<evidence type="ECO:0000313" key="2">
    <source>
        <dbReference type="RefSeq" id="XP_039123172.1"/>
    </source>
</evidence>
<name>A0AB40B7H2_DIOCR</name>
<evidence type="ECO:0000313" key="1">
    <source>
        <dbReference type="Proteomes" id="UP001515500"/>
    </source>
</evidence>
<reference evidence="2" key="2">
    <citation type="submission" date="2025-08" db="UniProtKB">
        <authorList>
            <consortium name="RefSeq"/>
        </authorList>
    </citation>
    <scope>IDENTIFICATION</scope>
</reference>
<proteinExistence type="predicted"/>
<protein>
    <submittedName>
        <fullName evidence="2">Protein BPS1, chloroplastic-like</fullName>
    </submittedName>
</protein>
<dbReference type="AlphaFoldDB" id="A0AB40B7H2"/>
<dbReference type="RefSeq" id="XP_039123172.1">
    <property type="nucleotide sequence ID" value="XM_039267238.1"/>
</dbReference>
<reference evidence="1" key="1">
    <citation type="submission" date="2025-05" db="UniProtKB">
        <authorList>
            <consortium name="RefSeq"/>
        </authorList>
    </citation>
    <scope>NUCLEOTIDE SEQUENCE [LARGE SCALE GENOMIC DNA]</scope>
</reference>
<keyword evidence="1" id="KW-1185">Reference proteome</keyword>